<dbReference type="SMART" id="SM00306">
    <property type="entry name" value="HintN"/>
    <property type="match status" value="1"/>
</dbReference>
<dbReference type="InterPro" id="IPR052140">
    <property type="entry name" value="Dev_Signal_Hedgehog-like"/>
</dbReference>
<feature type="domain" description="Hint" evidence="5">
    <location>
        <begin position="317"/>
        <end position="432"/>
    </location>
</feature>
<dbReference type="InterPro" id="IPR001767">
    <property type="entry name" value="Hedgehog_Hint"/>
</dbReference>
<dbReference type="InterPro" id="IPR006141">
    <property type="entry name" value="Intein_N"/>
</dbReference>
<dbReference type="InterPro" id="IPR001657">
    <property type="entry name" value="Hedgehog"/>
</dbReference>
<evidence type="ECO:0000259" key="5">
    <source>
        <dbReference type="SMART" id="SM00306"/>
    </source>
</evidence>
<keyword evidence="2" id="KW-0217">Developmental protein</keyword>
<dbReference type="PANTHER" id="PTHR46706:SF12">
    <property type="entry name" value="PROTEIN QUA-1-RELATED"/>
    <property type="match status" value="1"/>
</dbReference>
<name>A0ABD2IF16_HETSC</name>
<dbReference type="PRINTS" id="PR00632">
    <property type="entry name" value="SONICHHOG"/>
</dbReference>
<dbReference type="InterPro" id="IPR003587">
    <property type="entry name" value="Hint_dom_N"/>
</dbReference>
<feature type="compositionally biased region" description="Polar residues" evidence="4">
    <location>
        <begin position="285"/>
        <end position="313"/>
    </location>
</feature>
<evidence type="ECO:0000256" key="1">
    <source>
        <dbReference type="ARBA" id="ARBA00004239"/>
    </source>
</evidence>
<reference evidence="6 7" key="1">
    <citation type="submission" date="2024-10" db="EMBL/GenBank/DDBJ databases">
        <authorList>
            <person name="Kim D."/>
        </authorList>
    </citation>
    <scope>NUCLEOTIDE SEQUENCE [LARGE SCALE GENOMIC DNA]</scope>
    <source>
        <strain evidence="6">Taebaek</strain>
    </source>
</reference>
<keyword evidence="7" id="KW-1185">Reference proteome</keyword>
<sequence>MEKAILEEIRSEADSEQSQLEMVKYNFNRRRNFNRYKFNLNRTRNFNNFKYNFNRRRNFNRYKYNFNRTRNFNHFKYNFNRTLNCNRYKYNFNRRRNFNRYKYNFNRTRNFNHFKYNFNRTLNCNRYKYNFNRTFNFNRYNYNFIRTYNFTRYKFNLNRTRNFNSFKYNNRTLNCNRYKYNFNRTRNFNHFKYNFNRALNCNRYKYNFNRRRNFTRFKYNFNRTFNCNRYKLPSSSDVGAAFVTEGPLEGDDGVLYNSNNNLKRDSVGSDPLNSAAQRLSTMTDVNSVTPSALSSSGNQFDPGTVSASQSQQDPPAPNCFSADTLVRTVHGQTRMDQLMVGDLVLVPASSGTLKYERVELFYHSEPNTRARFLQITTESGKTLSLTALHMLPFGNCSEMRATTLDMEGIERWMQKSRFVYKASVGDCVFTLDDHQHSKPSMKVERIKKIGRIFSVGIYSPMTMEGALITNGILSSCFSQIESHTIQKLSFDLLMSIYRTFGYMSEFSERSVRTQAIPGLVELLHTFSRYIIPFAKY</sequence>
<protein>
    <recommendedName>
        <fullName evidence="5">Hint domain-containing protein</fullName>
    </recommendedName>
</protein>
<evidence type="ECO:0000256" key="2">
    <source>
        <dbReference type="ARBA" id="ARBA00022473"/>
    </source>
</evidence>
<dbReference type="AlphaFoldDB" id="A0ABD2IF16"/>
<accession>A0ABD2IF16</accession>
<evidence type="ECO:0000256" key="3">
    <source>
        <dbReference type="ARBA" id="ARBA00022729"/>
    </source>
</evidence>
<dbReference type="InterPro" id="IPR036844">
    <property type="entry name" value="Hint_dom_sf"/>
</dbReference>
<dbReference type="PROSITE" id="PS50817">
    <property type="entry name" value="INTEIN_N_TER"/>
    <property type="match status" value="1"/>
</dbReference>
<proteinExistence type="predicted"/>
<dbReference type="CDD" id="cd00081">
    <property type="entry name" value="Hint"/>
    <property type="match status" value="1"/>
</dbReference>
<evidence type="ECO:0000313" key="7">
    <source>
        <dbReference type="Proteomes" id="UP001620645"/>
    </source>
</evidence>
<dbReference type="GO" id="GO:0048731">
    <property type="term" value="P:system development"/>
    <property type="evidence" value="ECO:0007669"/>
    <property type="project" value="UniProtKB-ARBA"/>
</dbReference>
<feature type="region of interest" description="Disordered" evidence="4">
    <location>
        <begin position="285"/>
        <end position="318"/>
    </location>
</feature>
<dbReference type="SUPFAM" id="SSF51294">
    <property type="entry name" value="Hedgehog/intein (Hint) domain"/>
    <property type="match status" value="1"/>
</dbReference>
<gene>
    <name evidence="6" type="ORF">niasHS_014482</name>
</gene>
<dbReference type="PANTHER" id="PTHR46706">
    <property type="entry name" value="PROTEIN QUA-1-RELATED"/>
    <property type="match status" value="1"/>
</dbReference>
<evidence type="ECO:0000313" key="6">
    <source>
        <dbReference type="EMBL" id="KAL3076577.1"/>
    </source>
</evidence>
<organism evidence="6 7">
    <name type="scientific">Heterodera schachtii</name>
    <name type="common">Sugarbeet cyst nematode worm</name>
    <name type="synonym">Tylenchus schachtii</name>
    <dbReference type="NCBI Taxonomy" id="97005"/>
    <lineage>
        <taxon>Eukaryota</taxon>
        <taxon>Metazoa</taxon>
        <taxon>Ecdysozoa</taxon>
        <taxon>Nematoda</taxon>
        <taxon>Chromadorea</taxon>
        <taxon>Rhabditida</taxon>
        <taxon>Tylenchina</taxon>
        <taxon>Tylenchomorpha</taxon>
        <taxon>Tylenchoidea</taxon>
        <taxon>Heteroderidae</taxon>
        <taxon>Heteroderinae</taxon>
        <taxon>Heterodera</taxon>
    </lineage>
</organism>
<dbReference type="Pfam" id="PF01079">
    <property type="entry name" value="Hint"/>
    <property type="match status" value="1"/>
</dbReference>
<keyword evidence="3" id="KW-0732">Signal</keyword>
<dbReference type="Proteomes" id="UP001620645">
    <property type="component" value="Unassembled WGS sequence"/>
</dbReference>
<dbReference type="Gene3D" id="2.170.16.10">
    <property type="entry name" value="Hedgehog/Intein (Hint) domain"/>
    <property type="match status" value="1"/>
</dbReference>
<dbReference type="EMBL" id="JBICCN010000333">
    <property type="protein sequence ID" value="KAL3076577.1"/>
    <property type="molecule type" value="Genomic_DNA"/>
</dbReference>
<evidence type="ECO:0000256" key="4">
    <source>
        <dbReference type="SAM" id="MobiDB-lite"/>
    </source>
</evidence>
<comment type="subcellular location">
    <subcellularLocation>
        <location evidence="1">Secreted</location>
        <location evidence="1">Extracellular space</location>
    </subcellularLocation>
</comment>
<dbReference type="GO" id="GO:0005576">
    <property type="term" value="C:extracellular region"/>
    <property type="evidence" value="ECO:0007669"/>
    <property type="project" value="UniProtKB-SubCell"/>
</dbReference>
<comment type="caution">
    <text evidence="6">The sequence shown here is derived from an EMBL/GenBank/DDBJ whole genome shotgun (WGS) entry which is preliminary data.</text>
</comment>